<dbReference type="InterPro" id="IPR043968">
    <property type="entry name" value="SGNH"/>
</dbReference>
<dbReference type="Pfam" id="PF19040">
    <property type="entry name" value="SGNH"/>
    <property type="match status" value="1"/>
</dbReference>
<dbReference type="PANTHER" id="PTHR23028:SF53">
    <property type="entry name" value="ACYL_TRANSF_3 DOMAIN-CONTAINING PROTEIN"/>
    <property type="match status" value="1"/>
</dbReference>
<keyword evidence="4" id="KW-0808">Transferase</keyword>
<dbReference type="GO" id="GO:0016020">
    <property type="term" value="C:membrane"/>
    <property type="evidence" value="ECO:0007669"/>
    <property type="project" value="TreeGrafter"/>
</dbReference>
<sequence>MQVLPVVDAPPARRIRDDLNGLRGLAIALVVVYHVWFGRVSGGVDVFLVLSGYFFGSRLLRMAADGQRPALHTEISRLLRRLLPALVVVLAACAALTVYVQPQTRWEEFANQGLASLGYYQNWYLASTVNDYLRAGETVSPLQHIWSMSVQGQFFLAILLVAWLIALFAGRRRRAVLISVIALGTVASFTYAVIAHNMSQSTAYYDSFARAWELLVGMLAAALPATLVSGRWRAVAAVLGLAGILACGIVLDGAAQFPGPWALLPVGATILVILSDSGANSTGAWPNRILGAPVLVTVGAMAYALYLWHWPLLIFWLAYSGKDGVGIADGAAVMAVSGVLAYLTLRLVEDPLRRGSPKPEAEAEAAQPVRRRRRIVLLGTCVILLAVALTLTSLLWRQHVAVVRASGSELAQLSTRDYPGAQALLGHTKVAKLPMRPTVFEAPDDLPAPTVDGCITDFPGTEIVRCSYGDRNASRSIALAGGSHAEHWIGALDILGRNHGFRVDTFLKMGCALTLDDPNIPDSEHPYPQCREWVYKTLDTIIAERPDFVFTNTTRPRTDGPGDMVPDSYVHVWEELGANGVAVLGIRDTPWMLHDGMLVSPVDCLADGGDPDSCGVPRREALSDYDPARDYDDDFPLLHLLDLSDAICGMDTCSAVEGNVLVYRDAHHLTQTYVRTLADELGRQISEATGFW</sequence>
<feature type="transmembrane region" description="Helical" evidence="1">
    <location>
        <begin position="176"/>
        <end position="196"/>
    </location>
</feature>
<dbReference type="AlphaFoldDB" id="A0A7I9W4Y5"/>
<evidence type="ECO:0000256" key="1">
    <source>
        <dbReference type="SAM" id="Phobius"/>
    </source>
</evidence>
<dbReference type="GO" id="GO:0009103">
    <property type="term" value="P:lipopolysaccharide biosynthetic process"/>
    <property type="evidence" value="ECO:0007669"/>
    <property type="project" value="TreeGrafter"/>
</dbReference>
<feature type="transmembrane region" description="Helical" evidence="1">
    <location>
        <begin position="208"/>
        <end position="227"/>
    </location>
</feature>
<feature type="domain" description="SGNH" evidence="3">
    <location>
        <begin position="464"/>
        <end position="681"/>
    </location>
</feature>
<feature type="transmembrane region" description="Helical" evidence="1">
    <location>
        <begin position="234"/>
        <end position="251"/>
    </location>
</feature>
<feature type="transmembrane region" description="Helical" evidence="1">
    <location>
        <begin position="294"/>
        <end position="319"/>
    </location>
</feature>
<feature type="transmembrane region" description="Helical" evidence="1">
    <location>
        <begin position="43"/>
        <end position="61"/>
    </location>
</feature>
<dbReference type="PANTHER" id="PTHR23028">
    <property type="entry name" value="ACETYLTRANSFERASE"/>
    <property type="match status" value="1"/>
</dbReference>
<evidence type="ECO:0000313" key="5">
    <source>
        <dbReference type="Proteomes" id="UP000465302"/>
    </source>
</evidence>
<feature type="domain" description="Acyltransferase 3" evidence="2">
    <location>
        <begin position="18"/>
        <end position="342"/>
    </location>
</feature>
<organism evidence="4 5">
    <name type="scientific">Mycolicibacterium agri</name>
    <name type="common">Mycobacterium agri</name>
    <dbReference type="NCBI Taxonomy" id="36811"/>
    <lineage>
        <taxon>Bacteria</taxon>
        <taxon>Bacillati</taxon>
        <taxon>Actinomycetota</taxon>
        <taxon>Actinomycetes</taxon>
        <taxon>Mycobacteriales</taxon>
        <taxon>Mycobacteriaceae</taxon>
        <taxon>Mycolicibacterium</taxon>
    </lineage>
</organism>
<dbReference type="GO" id="GO:0016747">
    <property type="term" value="F:acyltransferase activity, transferring groups other than amino-acyl groups"/>
    <property type="evidence" value="ECO:0007669"/>
    <property type="project" value="InterPro"/>
</dbReference>
<reference evidence="4 5" key="1">
    <citation type="journal article" date="2019" name="Emerg. Microbes Infect.">
        <title>Comprehensive subspecies identification of 175 nontuberculous mycobacteria species based on 7547 genomic profiles.</title>
        <authorList>
            <person name="Matsumoto Y."/>
            <person name="Kinjo T."/>
            <person name="Motooka D."/>
            <person name="Nabeya D."/>
            <person name="Jung N."/>
            <person name="Uechi K."/>
            <person name="Horii T."/>
            <person name="Iida T."/>
            <person name="Fujita J."/>
            <person name="Nakamura S."/>
        </authorList>
    </citation>
    <scope>NUCLEOTIDE SEQUENCE [LARGE SCALE GENOMIC DNA]</scope>
    <source>
        <strain evidence="4 5">JCM 6377</strain>
    </source>
</reference>
<evidence type="ECO:0000259" key="2">
    <source>
        <dbReference type="Pfam" id="PF01757"/>
    </source>
</evidence>
<keyword evidence="4" id="KW-0012">Acyltransferase</keyword>
<feature type="transmembrane region" description="Helical" evidence="1">
    <location>
        <begin position="150"/>
        <end position="169"/>
    </location>
</feature>
<feature type="transmembrane region" description="Helical" evidence="1">
    <location>
        <begin position="257"/>
        <end position="274"/>
    </location>
</feature>
<accession>A0A7I9W4Y5</accession>
<dbReference type="Proteomes" id="UP000465302">
    <property type="component" value="Unassembled WGS sequence"/>
</dbReference>
<protein>
    <submittedName>
        <fullName evidence="4">Acyltransferase</fullName>
    </submittedName>
</protein>
<proteinExistence type="predicted"/>
<evidence type="ECO:0000259" key="3">
    <source>
        <dbReference type="Pfam" id="PF19040"/>
    </source>
</evidence>
<evidence type="ECO:0000313" key="4">
    <source>
        <dbReference type="EMBL" id="GFG52754.1"/>
    </source>
</evidence>
<dbReference type="Pfam" id="PF01757">
    <property type="entry name" value="Acyl_transf_3"/>
    <property type="match status" value="1"/>
</dbReference>
<keyword evidence="1" id="KW-0812">Transmembrane</keyword>
<dbReference type="RefSeq" id="WP_234816059.1">
    <property type="nucleotide sequence ID" value="NZ_BLKS01000001.1"/>
</dbReference>
<keyword evidence="1" id="KW-0472">Membrane</keyword>
<gene>
    <name evidence="4" type="ORF">MAGR_41950</name>
</gene>
<name>A0A7I9W4Y5_MYCAG</name>
<keyword evidence="1" id="KW-1133">Transmembrane helix</keyword>
<dbReference type="EMBL" id="BLKS01000001">
    <property type="protein sequence ID" value="GFG52754.1"/>
    <property type="molecule type" value="Genomic_DNA"/>
</dbReference>
<dbReference type="InterPro" id="IPR002656">
    <property type="entry name" value="Acyl_transf_3_dom"/>
</dbReference>
<comment type="caution">
    <text evidence="4">The sequence shown here is derived from an EMBL/GenBank/DDBJ whole genome shotgun (WGS) entry which is preliminary data.</text>
</comment>
<feature type="transmembrane region" description="Helical" evidence="1">
    <location>
        <begin position="82"/>
        <end position="100"/>
    </location>
</feature>
<feature type="transmembrane region" description="Helical" evidence="1">
    <location>
        <begin position="325"/>
        <end position="345"/>
    </location>
</feature>
<feature type="transmembrane region" description="Helical" evidence="1">
    <location>
        <begin position="375"/>
        <end position="396"/>
    </location>
</feature>
<dbReference type="InterPro" id="IPR050879">
    <property type="entry name" value="Acyltransferase_3"/>
</dbReference>